<protein>
    <recommendedName>
        <fullName evidence="4">Transmembrane protein</fullName>
    </recommendedName>
</protein>
<dbReference type="AlphaFoldDB" id="A0AAN7UES5"/>
<evidence type="ECO:0000313" key="3">
    <source>
        <dbReference type="Proteomes" id="UP001344447"/>
    </source>
</evidence>
<feature type="signal peptide" evidence="1">
    <location>
        <begin position="1"/>
        <end position="21"/>
    </location>
</feature>
<gene>
    <name evidence="2" type="ORF">RB653_000035</name>
</gene>
<reference evidence="2 3" key="1">
    <citation type="submission" date="2023-11" db="EMBL/GenBank/DDBJ databases">
        <title>Dfirmibasis_genome.</title>
        <authorList>
            <person name="Edelbroek B."/>
            <person name="Kjellin J."/>
            <person name="Jerlstrom-Hultqvist J."/>
            <person name="Soderbom F."/>
        </authorList>
    </citation>
    <scope>NUCLEOTIDE SEQUENCE [LARGE SCALE GENOMIC DNA]</scope>
    <source>
        <strain evidence="2 3">TNS-C-14</strain>
    </source>
</reference>
<evidence type="ECO:0008006" key="4">
    <source>
        <dbReference type="Google" id="ProtNLM"/>
    </source>
</evidence>
<feature type="chain" id="PRO_5042828711" description="Transmembrane protein" evidence="1">
    <location>
        <begin position="22"/>
        <end position="159"/>
    </location>
</feature>
<evidence type="ECO:0000313" key="2">
    <source>
        <dbReference type="EMBL" id="KAK5580023.1"/>
    </source>
</evidence>
<proteinExistence type="predicted"/>
<keyword evidence="3" id="KW-1185">Reference proteome</keyword>
<evidence type="ECO:0000256" key="1">
    <source>
        <dbReference type="SAM" id="SignalP"/>
    </source>
</evidence>
<comment type="caution">
    <text evidence="2">The sequence shown here is derived from an EMBL/GenBank/DDBJ whole genome shotgun (WGS) entry which is preliminary data.</text>
</comment>
<dbReference type="EMBL" id="JAVFKY010000002">
    <property type="protein sequence ID" value="KAK5580023.1"/>
    <property type="molecule type" value="Genomic_DNA"/>
</dbReference>
<accession>A0AAN7UES5</accession>
<name>A0AAN7UES5_9MYCE</name>
<dbReference type="Proteomes" id="UP001344447">
    <property type="component" value="Unassembled WGS sequence"/>
</dbReference>
<sequence>MKIFLIISIFICILFILNVEGQGCTPFLEKFKDPKKCIQISIAGVNSQSMSQEGYKGNLMFKNGLLVNNGTIINLQTYETTCTSYRKFVQPFFADDQFQINDFSITTDGNIKYGGVTRKLTCLGGDGFASFKSNYYLYSLTMRSYDNCPPLYYGEPCKQ</sequence>
<keyword evidence="1" id="KW-0732">Signal</keyword>
<organism evidence="2 3">
    <name type="scientific">Dictyostelium firmibasis</name>
    <dbReference type="NCBI Taxonomy" id="79012"/>
    <lineage>
        <taxon>Eukaryota</taxon>
        <taxon>Amoebozoa</taxon>
        <taxon>Evosea</taxon>
        <taxon>Eumycetozoa</taxon>
        <taxon>Dictyostelia</taxon>
        <taxon>Dictyosteliales</taxon>
        <taxon>Dictyosteliaceae</taxon>
        <taxon>Dictyostelium</taxon>
    </lineage>
</organism>